<evidence type="ECO:0000313" key="1">
    <source>
        <dbReference type="EMBL" id="AUB43468.1"/>
    </source>
</evidence>
<evidence type="ECO:0000313" key="2">
    <source>
        <dbReference type="Proteomes" id="UP000232003"/>
    </source>
</evidence>
<proteinExistence type="predicted"/>
<sequence>MSRYLVSLVSLVWGMEREQAISQERAEKIVRAIAKGELCNN</sequence>
<name>A0A2K8T6Y7_9NOSO</name>
<dbReference type="Proteomes" id="UP000232003">
    <property type="component" value="Plasmid pNFSY05"/>
</dbReference>
<dbReference type="EMBL" id="CP024790">
    <property type="protein sequence ID" value="AUB43468.1"/>
    <property type="molecule type" value="Genomic_DNA"/>
</dbReference>
<dbReference type="AlphaFoldDB" id="A0A2K8T6Y7"/>
<keyword evidence="1" id="KW-0614">Plasmid</keyword>
<geneLocation type="plasmid" evidence="2">
    <name>pnfsy05</name>
</geneLocation>
<gene>
    <name evidence="1" type="ORF">COO91_09649</name>
</gene>
<dbReference type="KEGG" id="nfl:COO91_09649"/>
<reference evidence="1 2" key="1">
    <citation type="submission" date="2017-11" db="EMBL/GenBank/DDBJ databases">
        <title>Complete genome of a free-living desiccation-tolerant cyanobacterium and its photosynthetic adaptation to extreme terrestrial habitat.</title>
        <authorList>
            <person name="Shang J."/>
        </authorList>
    </citation>
    <scope>NUCLEOTIDE SEQUENCE [LARGE SCALE GENOMIC DNA]</scope>
    <source>
        <strain evidence="1 2">CCNUN1</strain>
        <plasmid evidence="2">pnfsy05</plasmid>
    </source>
</reference>
<protein>
    <submittedName>
        <fullName evidence="1">Uncharacterized protein</fullName>
    </submittedName>
</protein>
<keyword evidence="2" id="KW-1185">Reference proteome</keyword>
<accession>A0A2K8T6Y7</accession>
<organism evidence="1 2">
    <name type="scientific">Nostoc flagelliforme CCNUN1</name>
    <dbReference type="NCBI Taxonomy" id="2038116"/>
    <lineage>
        <taxon>Bacteria</taxon>
        <taxon>Bacillati</taxon>
        <taxon>Cyanobacteriota</taxon>
        <taxon>Cyanophyceae</taxon>
        <taxon>Nostocales</taxon>
        <taxon>Nostocaceae</taxon>
        <taxon>Nostoc</taxon>
    </lineage>
</organism>